<organism evidence="1 2">
    <name type="scientific">Hymenobacter cavernae</name>
    <dbReference type="NCBI Taxonomy" id="2044852"/>
    <lineage>
        <taxon>Bacteria</taxon>
        <taxon>Pseudomonadati</taxon>
        <taxon>Bacteroidota</taxon>
        <taxon>Cytophagia</taxon>
        <taxon>Cytophagales</taxon>
        <taxon>Hymenobacteraceae</taxon>
        <taxon>Hymenobacter</taxon>
    </lineage>
</organism>
<keyword evidence="2" id="KW-1185">Reference proteome</keyword>
<protein>
    <submittedName>
        <fullName evidence="1">Uncharacterized protein</fullName>
    </submittedName>
</protein>
<sequence length="54" mass="6415">MSRRHRAWVALYALDLGQWARPDVLRLNNVTEEDLAEFEASWMQLRCRNIDRAA</sequence>
<name>A0ABQ1U3F4_9BACT</name>
<dbReference type="Proteomes" id="UP000632273">
    <property type="component" value="Unassembled WGS sequence"/>
</dbReference>
<evidence type="ECO:0000313" key="2">
    <source>
        <dbReference type="Proteomes" id="UP000632273"/>
    </source>
</evidence>
<evidence type="ECO:0000313" key="1">
    <source>
        <dbReference type="EMBL" id="GGF07544.1"/>
    </source>
</evidence>
<accession>A0ABQ1U3F4</accession>
<proteinExistence type="predicted"/>
<comment type="caution">
    <text evidence="1">The sequence shown here is derived from an EMBL/GenBank/DDBJ whole genome shotgun (WGS) entry which is preliminary data.</text>
</comment>
<reference evidence="2" key="1">
    <citation type="journal article" date="2019" name="Int. J. Syst. Evol. Microbiol.">
        <title>The Global Catalogue of Microorganisms (GCM) 10K type strain sequencing project: providing services to taxonomists for standard genome sequencing and annotation.</title>
        <authorList>
            <consortium name="The Broad Institute Genomics Platform"/>
            <consortium name="The Broad Institute Genome Sequencing Center for Infectious Disease"/>
            <person name="Wu L."/>
            <person name="Ma J."/>
        </authorList>
    </citation>
    <scope>NUCLEOTIDE SEQUENCE [LARGE SCALE GENOMIC DNA]</scope>
    <source>
        <strain evidence="2">CGMCC 1.15197</strain>
    </source>
</reference>
<dbReference type="EMBL" id="BMHT01000003">
    <property type="protein sequence ID" value="GGF07544.1"/>
    <property type="molecule type" value="Genomic_DNA"/>
</dbReference>
<gene>
    <name evidence="1" type="ORF">GCM10011383_18320</name>
</gene>